<dbReference type="EMBL" id="CP002360">
    <property type="protein sequence ID" value="AEE98073.1"/>
    <property type="molecule type" value="Genomic_DNA"/>
</dbReference>
<dbReference type="GO" id="GO:0016757">
    <property type="term" value="F:glycosyltransferase activity"/>
    <property type="evidence" value="ECO:0007669"/>
    <property type="project" value="UniProtKB-KW"/>
</dbReference>
<feature type="domain" description="Phosphoribosyltransferase" evidence="1">
    <location>
        <begin position="7"/>
        <end position="191"/>
    </location>
</feature>
<gene>
    <name evidence="2" type="ordered locus">Mahau_2953</name>
</gene>
<dbReference type="SUPFAM" id="SSF53271">
    <property type="entry name" value="PRTase-like"/>
    <property type="match status" value="1"/>
</dbReference>
<accession>F4A0Z6</accession>
<dbReference type="CDD" id="cd06223">
    <property type="entry name" value="PRTases_typeI"/>
    <property type="match status" value="1"/>
</dbReference>
<dbReference type="InterPro" id="IPR000836">
    <property type="entry name" value="PRTase_dom"/>
</dbReference>
<reference evidence="2 3" key="2">
    <citation type="journal article" date="2011" name="Stand. Genomic Sci.">
        <title>Complete genome sequence of Mahella australiensis type strain (50-1 BON).</title>
        <authorList>
            <person name="Sikorski J."/>
            <person name="Teshima H."/>
            <person name="Nolan M."/>
            <person name="Lucas S."/>
            <person name="Hammon N."/>
            <person name="Deshpande S."/>
            <person name="Cheng J.F."/>
            <person name="Pitluck S."/>
            <person name="Liolios K."/>
            <person name="Pagani I."/>
            <person name="Ivanova N."/>
            <person name="Huntemann M."/>
            <person name="Mavromatis K."/>
            <person name="Ovchinikova G."/>
            <person name="Pati A."/>
            <person name="Tapia R."/>
            <person name="Han C."/>
            <person name="Goodwin L."/>
            <person name="Chen A."/>
            <person name="Palaniappan K."/>
            <person name="Land M."/>
            <person name="Hauser L."/>
            <person name="Ngatchou-Djao O.D."/>
            <person name="Rohde M."/>
            <person name="Pukall R."/>
            <person name="Spring S."/>
            <person name="Abt B."/>
            <person name="Goker M."/>
            <person name="Detter J.C."/>
            <person name="Woyke T."/>
            <person name="Bristow J."/>
            <person name="Markowitz V."/>
            <person name="Hugenholtz P."/>
            <person name="Eisen J.A."/>
            <person name="Kyrpides N.C."/>
            <person name="Klenk H.P."/>
            <person name="Lapidus A."/>
        </authorList>
    </citation>
    <scope>NUCLEOTIDE SEQUENCE [LARGE SCALE GENOMIC DNA]</scope>
    <source>
        <strain evidence="3">DSM 15567 / CIP 107919 / 50-1 BON</strain>
    </source>
</reference>
<dbReference type="STRING" id="697281.Mahau_2953"/>
<proteinExistence type="predicted"/>
<keyword evidence="2" id="KW-0328">Glycosyltransferase</keyword>
<sequence length="208" mass="23588">MFNNREQAGQLLAQELLRLSIENPIVIGIPRGGVIIAYQISSALHCPLDIIAPHKIPSPMDPEIAIGSVAPDGTVFYDETVIHIMHVHPDYLDAETRRQLEESQRRMQFYRRNRPYPDLKDKTVILADDGIATGMTLKAALHSIQSKEPAAIIIAVPVAPRETLKELRRRYKVICLHEPDTFYAVGQFYKDFEQVTDDMVIKLCDKIN</sequence>
<evidence type="ECO:0000313" key="2">
    <source>
        <dbReference type="EMBL" id="AEE98073.1"/>
    </source>
</evidence>
<evidence type="ECO:0000259" key="1">
    <source>
        <dbReference type="Pfam" id="PF00156"/>
    </source>
</evidence>
<dbReference type="HOGENOM" id="CLU_083583_0_0_9"/>
<organism evidence="2 3">
    <name type="scientific">Mahella australiensis (strain DSM 15567 / CIP 107919 / 50-1 BON)</name>
    <dbReference type="NCBI Taxonomy" id="697281"/>
    <lineage>
        <taxon>Bacteria</taxon>
        <taxon>Bacillati</taxon>
        <taxon>Bacillota</taxon>
        <taxon>Clostridia</taxon>
        <taxon>Thermoanaerobacterales</taxon>
        <taxon>Thermoanaerobacterales Family IV. Incertae Sedis</taxon>
        <taxon>Mahella</taxon>
    </lineage>
</organism>
<dbReference type="eggNOG" id="COG1926">
    <property type="taxonomic scope" value="Bacteria"/>
</dbReference>
<reference evidence="3" key="1">
    <citation type="submission" date="2010-11" db="EMBL/GenBank/DDBJ databases">
        <title>The complete genome of Mahella australiensis DSM 15567.</title>
        <authorList>
            <consortium name="US DOE Joint Genome Institute (JGI-PGF)"/>
            <person name="Lucas S."/>
            <person name="Copeland A."/>
            <person name="Lapidus A."/>
            <person name="Bruce D."/>
            <person name="Goodwin L."/>
            <person name="Pitluck S."/>
            <person name="Kyrpides N."/>
            <person name="Mavromatis K."/>
            <person name="Pagani I."/>
            <person name="Ivanova N."/>
            <person name="Teshima H."/>
            <person name="Brettin T."/>
            <person name="Detter J.C."/>
            <person name="Han C."/>
            <person name="Tapia R."/>
            <person name="Land M."/>
            <person name="Hauser L."/>
            <person name="Markowitz V."/>
            <person name="Cheng J.-F."/>
            <person name="Hugenholtz P."/>
            <person name="Woyke T."/>
            <person name="Wu D."/>
            <person name="Spring S."/>
            <person name="Pukall R."/>
            <person name="Steenblock K."/>
            <person name="Schneider S."/>
            <person name="Klenk H.-P."/>
            <person name="Eisen J.A."/>
        </authorList>
    </citation>
    <scope>NUCLEOTIDE SEQUENCE [LARGE SCALE GENOMIC DNA]</scope>
    <source>
        <strain evidence="3">DSM 15567 / CIP 107919 / 50-1 BON</strain>
    </source>
</reference>
<dbReference type="Proteomes" id="UP000008457">
    <property type="component" value="Chromosome"/>
</dbReference>
<dbReference type="KEGG" id="mas:Mahau_2953"/>
<keyword evidence="2" id="KW-0808">Transferase</keyword>
<dbReference type="Gene3D" id="3.40.50.2020">
    <property type="match status" value="1"/>
</dbReference>
<name>F4A0Z6_MAHA5</name>
<dbReference type="AlphaFoldDB" id="F4A0Z6"/>
<protein>
    <submittedName>
        <fullName evidence="2">Phosphoribosyltransferase</fullName>
    </submittedName>
</protein>
<dbReference type="Gene3D" id="3.30.1310.20">
    <property type="entry name" value="PRTase-like"/>
    <property type="match status" value="1"/>
</dbReference>
<evidence type="ECO:0000313" key="3">
    <source>
        <dbReference type="Proteomes" id="UP000008457"/>
    </source>
</evidence>
<dbReference type="Pfam" id="PF00156">
    <property type="entry name" value="Pribosyltran"/>
    <property type="match status" value="1"/>
</dbReference>
<dbReference type="InterPro" id="IPR029057">
    <property type="entry name" value="PRTase-like"/>
</dbReference>
<keyword evidence="3" id="KW-1185">Reference proteome</keyword>